<dbReference type="Pfam" id="PF08387">
    <property type="entry name" value="FBD"/>
    <property type="match status" value="2"/>
</dbReference>
<reference evidence="3" key="1">
    <citation type="journal article" date="2012" name="Nat. Commun.">
        <title>The genome of Prunus mume.</title>
        <authorList>
            <person name="Zhang Q."/>
            <person name="Chen W."/>
            <person name="Sun L."/>
            <person name="Zhao F."/>
            <person name="Huang B."/>
            <person name="Yang W."/>
            <person name="Tao Y."/>
            <person name="Wang J."/>
            <person name="Yuan Z."/>
            <person name="Fan G."/>
            <person name="Xing Z."/>
            <person name="Han C."/>
            <person name="Pan H."/>
            <person name="Zhong X."/>
            <person name="Shi W."/>
            <person name="Liang X."/>
            <person name="Du D."/>
            <person name="Sun F."/>
            <person name="Xu Z."/>
            <person name="Hao R."/>
            <person name="Lv T."/>
            <person name="Lv Y."/>
            <person name="Zheng Z."/>
            <person name="Sun M."/>
            <person name="Luo L."/>
            <person name="Cai M."/>
            <person name="Gao Y."/>
            <person name="Wang J."/>
            <person name="Yin Y."/>
            <person name="Xu X."/>
            <person name="Cheng T."/>
            <person name="Wang J."/>
        </authorList>
    </citation>
    <scope>NUCLEOTIDE SEQUENCE [LARGE SCALE GENOMIC DNA]</scope>
</reference>
<dbReference type="InterPro" id="IPR032675">
    <property type="entry name" value="LRR_dom_sf"/>
</dbReference>
<dbReference type="PANTHER" id="PTHR31900">
    <property type="entry name" value="F-BOX/RNI SUPERFAMILY PROTEIN-RELATED"/>
    <property type="match status" value="1"/>
</dbReference>
<dbReference type="SMART" id="SM00256">
    <property type="entry name" value="FBOX"/>
    <property type="match status" value="2"/>
</dbReference>
<dbReference type="InterPro" id="IPR001810">
    <property type="entry name" value="F-box_dom"/>
</dbReference>
<reference evidence="4" key="2">
    <citation type="submission" date="2025-08" db="UniProtKB">
        <authorList>
            <consortium name="RefSeq"/>
        </authorList>
    </citation>
    <scope>IDENTIFICATION</scope>
</reference>
<feature type="compositionally biased region" description="Basic and acidic residues" evidence="1">
    <location>
        <begin position="8"/>
        <end position="20"/>
    </location>
</feature>
<dbReference type="InterPro" id="IPR055411">
    <property type="entry name" value="LRR_FXL15/At3g58940/PEG3-like"/>
</dbReference>
<dbReference type="InterPro" id="IPR006566">
    <property type="entry name" value="FBD"/>
</dbReference>
<evidence type="ECO:0000256" key="1">
    <source>
        <dbReference type="SAM" id="MobiDB-lite"/>
    </source>
</evidence>
<dbReference type="CDD" id="cd22160">
    <property type="entry name" value="F-box_AtFBL13-like"/>
    <property type="match status" value="2"/>
</dbReference>
<protein>
    <submittedName>
        <fullName evidence="4">LOW QUALITY PROTEIN: uncharacterized protein LOC103325988</fullName>
    </submittedName>
</protein>
<dbReference type="Proteomes" id="UP000694861">
    <property type="component" value="Linkage group LG3"/>
</dbReference>
<organism evidence="3 4">
    <name type="scientific">Prunus mume</name>
    <name type="common">Japanese apricot</name>
    <name type="synonym">Armeniaca mume</name>
    <dbReference type="NCBI Taxonomy" id="102107"/>
    <lineage>
        <taxon>Eukaryota</taxon>
        <taxon>Viridiplantae</taxon>
        <taxon>Streptophyta</taxon>
        <taxon>Embryophyta</taxon>
        <taxon>Tracheophyta</taxon>
        <taxon>Spermatophyta</taxon>
        <taxon>Magnoliopsida</taxon>
        <taxon>eudicotyledons</taxon>
        <taxon>Gunneridae</taxon>
        <taxon>Pentapetalae</taxon>
        <taxon>rosids</taxon>
        <taxon>fabids</taxon>
        <taxon>Rosales</taxon>
        <taxon>Rosaceae</taxon>
        <taxon>Amygdaloideae</taxon>
        <taxon>Amygdaleae</taxon>
        <taxon>Prunus</taxon>
    </lineage>
</organism>
<proteinExistence type="predicted"/>
<dbReference type="Pfam" id="PF24758">
    <property type="entry name" value="LRR_At5g56370"/>
    <property type="match status" value="2"/>
</dbReference>
<dbReference type="Gene3D" id="3.80.10.10">
    <property type="entry name" value="Ribonuclease Inhibitor"/>
    <property type="match status" value="3"/>
</dbReference>
<name>A0ABM1LLE9_PRUMU</name>
<accession>A0ABM1LLE9</accession>
<dbReference type="InterPro" id="IPR053781">
    <property type="entry name" value="F-box_AtFBL13-like"/>
</dbReference>
<dbReference type="SUPFAM" id="SSF52058">
    <property type="entry name" value="L domain-like"/>
    <property type="match status" value="1"/>
</dbReference>
<dbReference type="InterPro" id="IPR050232">
    <property type="entry name" value="FBL13/AtMIF1-like"/>
</dbReference>
<dbReference type="SUPFAM" id="SSF52047">
    <property type="entry name" value="RNI-like"/>
    <property type="match status" value="1"/>
</dbReference>
<feature type="region of interest" description="Disordered" evidence="1">
    <location>
        <begin position="1"/>
        <end position="20"/>
    </location>
</feature>
<evidence type="ECO:0000259" key="2">
    <source>
        <dbReference type="PROSITE" id="PS50181"/>
    </source>
</evidence>
<gene>
    <name evidence="4" type="primary">LOC103325988</name>
</gene>
<dbReference type="Gene3D" id="1.20.1280.50">
    <property type="match status" value="1"/>
</dbReference>
<feature type="domain" description="F-box" evidence="2">
    <location>
        <begin position="21"/>
        <end position="71"/>
    </location>
</feature>
<dbReference type="SMART" id="SM00579">
    <property type="entry name" value="FBD"/>
    <property type="match status" value="2"/>
</dbReference>
<dbReference type="InterPro" id="IPR036047">
    <property type="entry name" value="F-box-like_dom_sf"/>
</dbReference>
<dbReference type="PROSITE" id="PS50181">
    <property type="entry name" value="FBOX"/>
    <property type="match status" value="1"/>
</dbReference>
<dbReference type="Pfam" id="PF00646">
    <property type="entry name" value="F-box"/>
    <property type="match status" value="2"/>
</dbReference>
<evidence type="ECO:0000313" key="3">
    <source>
        <dbReference type="Proteomes" id="UP000694861"/>
    </source>
</evidence>
<evidence type="ECO:0000313" key="4">
    <source>
        <dbReference type="RefSeq" id="XP_016648226.1"/>
    </source>
</evidence>
<dbReference type="SUPFAM" id="SSF81383">
    <property type="entry name" value="F-box domain"/>
    <property type="match status" value="2"/>
</dbReference>
<keyword evidence="3" id="KW-1185">Reference proteome</keyword>
<sequence length="957" mass="110380">MGSKSKPLRLEKKPKRQDSVKDRISELPDAILCHILSFIPTKYAVRTSILSTRWKRIWASVPILDFEYKALSVLCPWTEGYKSESYALFLTFVDRVLSSRDRLDIQKFRLHCYCSDEDFSRWIRTIIRHNVVELDLHVEINNHEGGLILELPQCVFMCKTLEVLKMKSNCIAYAPPTSGCFPSLKFLHVSVDYPDNDSMEKIFSCCPVLECLTIDGLLGFNDVLNFNISVPQLKTLRLEFNLSCFGQNSKHTFFINCPKLESLDIKQDILSNYSFENVISLVKANVNLWCHYVRHERAFSNGATALLALFSNVKYLSLSAHFLAGGCLPAFDNLSELKLVLHDCYDWDLLTELLKTSPNLEYLVVEHKEDISCFKDYIMHENYLKYVLYSEHRWRKPESVPVCLISHLKTITIRGYKGYPHEKKVAKYLLKKGQVLSKMTICNGLSKDFAMSRRASKAFVNSRLNMGSGKLLSFLVLDINMGSKSKHLRLKKKSKREEIVKDRISELPDSILCHMLSFIPTKYAVRTSILSTRWKSIWVSVPNLDFEYRDDSVLFEDEYDSKSHARFFTFVDRVLSCRDPLDVKKCRLHCDCREEDFSRIDGWIRTVIRQNVVELDLDVKIGLEEGTDQHLELPQCVFMCKTLVVLKVNSNCITYTPPTSGCFPSLKFLHVSVEYPDNDSMEKVFSCCPVLECLTINGLLGLDDVLNFNISVPELRRLRLELELELDHVYVEDIQHTFFVNCPKLESLDIYLFENVKSWVKANVDLGYHFVHHLHACATALLAGCSNVKYLSLSAPFLEGGCLPAFDNLSQLKLVLYDCCNWDLLTELLKRSPNLEYLVVEHKEVRCTSTDAKSYQRASLYYSHFMHVLQYRGCAEDYEHEKCTKHVLYSESVPVCLKSHLKTITIRGFKGCPHEEKLAKYLLKNGQVLRKMTIYNDVAKEFSMSQRASKACRVEFI</sequence>
<dbReference type="GeneID" id="103325988"/>
<dbReference type="PANTHER" id="PTHR31900:SF34">
    <property type="entry name" value="EMB|CAB62440.1-RELATED"/>
    <property type="match status" value="1"/>
</dbReference>
<dbReference type="RefSeq" id="XP_016648226.1">
    <property type="nucleotide sequence ID" value="XM_016792740.1"/>
</dbReference>